<proteinExistence type="predicted"/>
<evidence type="ECO:0000313" key="3">
    <source>
        <dbReference type="EMBL" id="RZQ55170.1"/>
    </source>
</evidence>
<dbReference type="EMBL" id="PPSX01000001">
    <property type="protein sequence ID" value="RZQ55170.1"/>
    <property type="molecule type" value="Genomic_DNA"/>
</dbReference>
<protein>
    <recommendedName>
        <fullName evidence="2">Flagellar M-ring N-terminal domain-containing protein</fullName>
    </recommendedName>
</protein>
<dbReference type="Pfam" id="PF01514">
    <property type="entry name" value="YscJ_FliF"/>
    <property type="match status" value="1"/>
</dbReference>
<keyword evidence="1" id="KW-0472">Membrane</keyword>
<gene>
    <name evidence="3" type="ORF">C1E23_00295</name>
</gene>
<evidence type="ECO:0000256" key="1">
    <source>
        <dbReference type="SAM" id="Phobius"/>
    </source>
</evidence>
<keyword evidence="1" id="KW-0812">Transmembrane</keyword>
<comment type="caution">
    <text evidence="3">The sequence shown here is derived from an EMBL/GenBank/DDBJ whole genome shotgun (WGS) entry which is preliminary data.</text>
</comment>
<evidence type="ECO:0000259" key="2">
    <source>
        <dbReference type="Pfam" id="PF01514"/>
    </source>
</evidence>
<name>A0A4Q7ISV7_9GAMM</name>
<reference evidence="3 4" key="1">
    <citation type="submission" date="2018-01" db="EMBL/GenBank/DDBJ databases">
        <title>Co-occurrence of chitin degradation, pigmentation and bioactivity in marine Pseudoalteromonas.</title>
        <authorList>
            <person name="Paulsen S."/>
            <person name="Gram L."/>
            <person name="Machado H."/>
        </authorList>
    </citation>
    <scope>NUCLEOTIDE SEQUENCE [LARGE SCALE GENOMIC DNA]</scope>
    <source>
        <strain evidence="3 4">S3898</strain>
    </source>
</reference>
<dbReference type="PANTHER" id="PTHR30046">
    <property type="entry name" value="FLAGELLAR M-RING PROTEIN"/>
    <property type="match status" value="1"/>
</dbReference>
<feature type="domain" description="Flagellar M-ring N-terminal" evidence="2">
    <location>
        <begin position="32"/>
        <end position="90"/>
    </location>
</feature>
<feature type="transmembrane region" description="Helical" evidence="1">
    <location>
        <begin position="12"/>
        <end position="29"/>
    </location>
</feature>
<dbReference type="InterPro" id="IPR043427">
    <property type="entry name" value="YscJ/FliF"/>
</dbReference>
<organism evidence="3 4">
    <name type="scientific">Pseudoalteromonas phenolica</name>
    <dbReference type="NCBI Taxonomy" id="161398"/>
    <lineage>
        <taxon>Bacteria</taxon>
        <taxon>Pseudomonadati</taxon>
        <taxon>Pseudomonadota</taxon>
        <taxon>Gammaproteobacteria</taxon>
        <taxon>Alteromonadales</taxon>
        <taxon>Pseudoalteromonadaceae</taxon>
        <taxon>Pseudoalteromonas</taxon>
    </lineage>
</organism>
<evidence type="ECO:0000313" key="4">
    <source>
        <dbReference type="Proteomes" id="UP000291338"/>
    </source>
</evidence>
<feature type="transmembrane region" description="Helical" evidence="1">
    <location>
        <begin position="135"/>
        <end position="158"/>
    </location>
</feature>
<keyword evidence="1" id="KW-1133">Transmembrane helix</keyword>
<accession>A0A4Q7ISV7</accession>
<dbReference type="RefSeq" id="WP_130253652.1">
    <property type="nucleotide sequence ID" value="NZ_PPSX01000001.1"/>
</dbReference>
<dbReference type="InterPro" id="IPR006182">
    <property type="entry name" value="FliF_N_dom"/>
</dbReference>
<dbReference type="PANTHER" id="PTHR30046:SF0">
    <property type="entry name" value="FLAGELLAR M-RING PROTEIN"/>
    <property type="match status" value="1"/>
</dbReference>
<dbReference type="AlphaFoldDB" id="A0A4Q7ISV7"/>
<dbReference type="Proteomes" id="UP000291338">
    <property type="component" value="Unassembled WGS sequence"/>
</dbReference>
<sequence length="164" mass="19003">MNSLITKELKLMMTLGISLIIAIFVIIWARSESPIYRPLIQDMRLVDSVKIADVLDQERIQYRADVKNHMLYVDQAQSELARISLAKIGYVIEYPEITKHSDLNKAYDEFIKQKKLQEETGEIWQKPWFLRTVRLALGAIVIIVLILSVVRPTLMAMLNEDDET</sequence>